<evidence type="ECO:0000313" key="2">
    <source>
        <dbReference type="Proteomes" id="UP000001055"/>
    </source>
</evidence>
<sequence length="293" mass="32712">MYCFRRERIIHAKHTYGTEAAKTIAGHVEGSNAHEHYDTVNVGDIDIQAYNACRESMSREDARKMFRQANQSLYNQTSSPKDYQTNLRKETDARVFDRERTNPELAASARCVGDEGAVEGQVGQWRHYRNSGGAPKAVNEDAKKARKEIDLVTNKRLAAVNSLLRENDSGAVVDEGVDERSDLNIDPDQVEEDEAIRNPKGEPGAWKFFEDNEEVVVIGVGHEGQDQKEAKGRVANDALDARKAFLLQHIAANECPTSGLTCILDPSSTAKARSKKWNRAQLHKHLRSKAHSC</sequence>
<proteinExistence type="predicted"/>
<reference evidence="2" key="1">
    <citation type="journal article" date="2007" name="Plant Cell">
        <title>Dothideomycete-plant interactions illuminated by genome sequencing and EST analysis of the wheat pathogen Stagonospora nodorum.</title>
        <authorList>
            <person name="Hane J.K."/>
            <person name="Lowe R.G."/>
            <person name="Solomon P.S."/>
            <person name="Tan K.C."/>
            <person name="Schoch C.L."/>
            <person name="Spatafora J.W."/>
            <person name="Crous P.W."/>
            <person name="Kodira C."/>
            <person name="Birren B.W."/>
            <person name="Galagan J.E."/>
            <person name="Torriani S.F."/>
            <person name="McDonald B.A."/>
            <person name="Oliver R.P."/>
        </authorList>
    </citation>
    <scope>NUCLEOTIDE SEQUENCE [LARGE SCALE GENOMIC DNA]</scope>
    <source>
        <strain evidence="2">SN15 / ATCC MYA-4574 / FGSC 10173</strain>
    </source>
</reference>
<dbReference type="GeneID" id="5971694"/>
<dbReference type="Proteomes" id="UP000001055">
    <property type="component" value="Unassembled WGS sequence"/>
</dbReference>
<dbReference type="EMBL" id="CH445330">
    <property type="protein sequence ID" value="EAT88168.2"/>
    <property type="molecule type" value="Genomic_DNA"/>
</dbReference>
<dbReference type="VEuPathDB" id="FungiDB:JI435_013950"/>
<dbReference type="KEGG" id="pno:SNOG_04408"/>
<accession>Q0UV06</accession>
<evidence type="ECO:0000313" key="1">
    <source>
        <dbReference type="EMBL" id="EAT88168.2"/>
    </source>
</evidence>
<name>Q0UV06_PHANO</name>
<dbReference type="RefSeq" id="XP_001794826.1">
    <property type="nucleotide sequence ID" value="XM_001794774.1"/>
</dbReference>
<protein>
    <submittedName>
        <fullName evidence="1">Uncharacterized protein</fullName>
    </submittedName>
</protein>
<organism evidence="1 2">
    <name type="scientific">Phaeosphaeria nodorum (strain SN15 / ATCC MYA-4574 / FGSC 10173)</name>
    <name type="common">Glume blotch fungus</name>
    <name type="synonym">Parastagonospora nodorum</name>
    <dbReference type="NCBI Taxonomy" id="321614"/>
    <lineage>
        <taxon>Eukaryota</taxon>
        <taxon>Fungi</taxon>
        <taxon>Dikarya</taxon>
        <taxon>Ascomycota</taxon>
        <taxon>Pezizomycotina</taxon>
        <taxon>Dothideomycetes</taxon>
        <taxon>Pleosporomycetidae</taxon>
        <taxon>Pleosporales</taxon>
        <taxon>Pleosporineae</taxon>
        <taxon>Phaeosphaeriaceae</taxon>
        <taxon>Parastagonospora</taxon>
    </lineage>
</organism>
<gene>
    <name evidence="1" type="ORF">SNOG_04408</name>
</gene>
<dbReference type="AlphaFoldDB" id="Q0UV06"/>
<dbReference type="InParanoid" id="Q0UV06"/>